<evidence type="ECO:0000313" key="1">
    <source>
        <dbReference type="EMBL" id="OQR80154.1"/>
    </source>
</evidence>
<keyword evidence="1" id="KW-0418">Kinase</keyword>
<proteinExistence type="predicted"/>
<accession>A0A1V9Y340</accession>
<evidence type="ECO:0000313" key="2">
    <source>
        <dbReference type="Proteomes" id="UP000192247"/>
    </source>
</evidence>
<gene>
    <name evidence="1" type="ORF">BIW11_05247</name>
</gene>
<dbReference type="GO" id="GO:0016301">
    <property type="term" value="F:kinase activity"/>
    <property type="evidence" value="ECO:0007669"/>
    <property type="project" value="UniProtKB-KW"/>
</dbReference>
<comment type="caution">
    <text evidence="1">The sequence shown here is derived from an EMBL/GenBank/DDBJ whole genome shotgun (WGS) entry which is preliminary data.</text>
</comment>
<feature type="non-terminal residue" evidence="1">
    <location>
        <position position="135"/>
    </location>
</feature>
<dbReference type="Proteomes" id="UP000192247">
    <property type="component" value="Unassembled WGS sequence"/>
</dbReference>
<sequence>MIGLLRELSLCSKFTQNLPFNDLQRLAMIRTYSTCLLRGPIDIELQDGKETILKASAGQPQVRVSPDFSTGYIEVTQLSSSQKTVIPERSVLLAEELDKCLVKHKERIRLAKNVYYEVDFPPCDNAPAARGSPLK</sequence>
<keyword evidence="1" id="KW-0808">Transferase</keyword>
<protein>
    <submittedName>
        <fullName evidence="1">Bifunctional polynucleotide phosphatase/kinase-like</fullName>
    </submittedName>
</protein>
<dbReference type="EMBL" id="MNPL01000287">
    <property type="protein sequence ID" value="OQR80154.1"/>
    <property type="molecule type" value="Genomic_DNA"/>
</dbReference>
<reference evidence="1 2" key="1">
    <citation type="journal article" date="2017" name="Gigascience">
        <title>Draft genome of the honey bee ectoparasitic mite, Tropilaelaps mercedesae, is shaped by the parasitic life history.</title>
        <authorList>
            <person name="Dong X."/>
            <person name="Armstrong S.D."/>
            <person name="Xia D."/>
            <person name="Makepeace B.L."/>
            <person name="Darby A.C."/>
            <person name="Kadowaki T."/>
        </authorList>
    </citation>
    <scope>NUCLEOTIDE SEQUENCE [LARGE SCALE GENOMIC DNA]</scope>
    <source>
        <strain evidence="1">Wuxi-XJTLU</strain>
    </source>
</reference>
<name>A0A1V9Y340_9ACAR</name>
<keyword evidence="2" id="KW-1185">Reference proteome</keyword>
<organism evidence="1 2">
    <name type="scientific">Tropilaelaps mercedesae</name>
    <dbReference type="NCBI Taxonomy" id="418985"/>
    <lineage>
        <taxon>Eukaryota</taxon>
        <taxon>Metazoa</taxon>
        <taxon>Ecdysozoa</taxon>
        <taxon>Arthropoda</taxon>
        <taxon>Chelicerata</taxon>
        <taxon>Arachnida</taxon>
        <taxon>Acari</taxon>
        <taxon>Parasitiformes</taxon>
        <taxon>Mesostigmata</taxon>
        <taxon>Gamasina</taxon>
        <taxon>Dermanyssoidea</taxon>
        <taxon>Laelapidae</taxon>
        <taxon>Tropilaelaps</taxon>
    </lineage>
</organism>
<dbReference type="InParanoid" id="A0A1V9Y340"/>
<dbReference type="AlphaFoldDB" id="A0A1V9Y340"/>